<comment type="caution">
    <text evidence="6">The sequence shown here is derived from an EMBL/GenBank/DDBJ whole genome shotgun (WGS) entry which is preliminary data.</text>
</comment>
<dbReference type="SUPFAM" id="SSF57701">
    <property type="entry name" value="Zn2/Cys6 DNA-binding domain"/>
    <property type="match status" value="1"/>
</dbReference>
<dbReference type="EMBL" id="JAPZBU010000005">
    <property type="protein sequence ID" value="KAJ5404381.1"/>
    <property type="molecule type" value="Genomic_DNA"/>
</dbReference>
<organism evidence="6 7">
    <name type="scientific">Penicillium cosmopolitanum</name>
    <dbReference type="NCBI Taxonomy" id="1131564"/>
    <lineage>
        <taxon>Eukaryota</taxon>
        <taxon>Fungi</taxon>
        <taxon>Dikarya</taxon>
        <taxon>Ascomycota</taxon>
        <taxon>Pezizomycotina</taxon>
        <taxon>Eurotiomycetes</taxon>
        <taxon>Eurotiomycetidae</taxon>
        <taxon>Eurotiales</taxon>
        <taxon>Aspergillaceae</taxon>
        <taxon>Penicillium</taxon>
    </lineage>
</organism>
<proteinExistence type="predicted"/>
<dbReference type="GeneID" id="81367869"/>
<evidence type="ECO:0000313" key="7">
    <source>
        <dbReference type="Proteomes" id="UP001147747"/>
    </source>
</evidence>
<dbReference type="OrthoDB" id="2740448at2759"/>
<name>A0A9X0BC56_9EURO</name>
<protein>
    <recommendedName>
        <fullName evidence="5">Zn(2)-C6 fungal-type domain-containing protein</fullName>
    </recommendedName>
</protein>
<keyword evidence="1" id="KW-0805">Transcription regulation</keyword>
<keyword evidence="7" id="KW-1185">Reference proteome</keyword>
<dbReference type="AlphaFoldDB" id="A0A9X0BC56"/>
<dbReference type="InterPro" id="IPR001138">
    <property type="entry name" value="Zn2Cys6_DnaBD"/>
</dbReference>
<keyword evidence="3" id="KW-0804">Transcription</keyword>
<dbReference type="SMART" id="SM00066">
    <property type="entry name" value="GAL4"/>
    <property type="match status" value="1"/>
</dbReference>
<evidence type="ECO:0000313" key="6">
    <source>
        <dbReference type="EMBL" id="KAJ5404381.1"/>
    </source>
</evidence>
<dbReference type="PANTHER" id="PTHR31668:SF24">
    <property type="entry name" value="TRANSCRIPTION FACTOR, PUTATIVE-RELATED"/>
    <property type="match status" value="1"/>
</dbReference>
<evidence type="ECO:0000256" key="3">
    <source>
        <dbReference type="ARBA" id="ARBA00023163"/>
    </source>
</evidence>
<dbReference type="Proteomes" id="UP001147747">
    <property type="component" value="Unassembled WGS sequence"/>
</dbReference>
<accession>A0A9X0BC56</accession>
<reference evidence="6" key="2">
    <citation type="journal article" date="2023" name="IMA Fungus">
        <title>Comparative genomic study of the Penicillium genus elucidates a diverse pangenome and 15 lateral gene transfer events.</title>
        <authorList>
            <person name="Petersen C."/>
            <person name="Sorensen T."/>
            <person name="Nielsen M.R."/>
            <person name="Sondergaard T.E."/>
            <person name="Sorensen J.L."/>
            <person name="Fitzpatrick D.A."/>
            <person name="Frisvad J.C."/>
            <person name="Nielsen K.L."/>
        </authorList>
    </citation>
    <scope>NUCLEOTIDE SEQUENCE</scope>
    <source>
        <strain evidence="6">IBT 29677</strain>
    </source>
</reference>
<dbReference type="GO" id="GO:0003677">
    <property type="term" value="F:DNA binding"/>
    <property type="evidence" value="ECO:0007669"/>
    <property type="project" value="UniProtKB-KW"/>
</dbReference>
<dbReference type="CDD" id="cd12148">
    <property type="entry name" value="fungal_TF_MHR"/>
    <property type="match status" value="1"/>
</dbReference>
<evidence type="ECO:0000259" key="5">
    <source>
        <dbReference type="PROSITE" id="PS50048"/>
    </source>
</evidence>
<dbReference type="Pfam" id="PF00172">
    <property type="entry name" value="Zn_clus"/>
    <property type="match status" value="1"/>
</dbReference>
<dbReference type="PROSITE" id="PS50048">
    <property type="entry name" value="ZN2_CY6_FUNGAL_2"/>
    <property type="match status" value="1"/>
</dbReference>
<dbReference type="Gene3D" id="4.10.240.10">
    <property type="entry name" value="Zn(2)-C6 fungal-type DNA-binding domain"/>
    <property type="match status" value="1"/>
</dbReference>
<keyword evidence="4" id="KW-0539">Nucleus</keyword>
<sequence>MTQQRASRACDPCKRRKIRCNGQKKCQQCTHIGLRCTYAPHPVQRARKERRRGSVIAECRTWSSSGSVPSSIQSHPNPAFFLDFLPSYIEYVYPLSPVVTEAEARDMILHMNDCRDAASFAYIFAAVTLNLGRSDPLQQESTKRDQISILLTRSLEHRRPFHLDSKPGITDLMTSLFTQMCSIGLRRLDLGFLYLREAISLLYMLQADLDDESAPRWQRAYWECFMHERFTALTYQRPTCLTPLSRLPVHDPSLPEHVEDGFNHNIMNFCLVDQEFLHFLMGDRSGVTVDWIEKKQQQLEDTDWHREVSRLPEILQADLIITRHWLRTLTWQIALSNTLLSSASSPGSSLLSLSFPLRLSNQLRQFLRAIPRDIVAIHGSGILEKLFEIANTITDVVLHLHCAPGNETIQRIHDILFLKNFVFSFAGFQALRPAVLTQKFEQIRLKYPEIKEIELLL</sequence>
<reference evidence="6" key="1">
    <citation type="submission" date="2022-12" db="EMBL/GenBank/DDBJ databases">
        <authorList>
            <person name="Petersen C."/>
        </authorList>
    </citation>
    <scope>NUCLEOTIDE SEQUENCE</scope>
    <source>
        <strain evidence="6">IBT 29677</strain>
    </source>
</reference>
<dbReference type="CDD" id="cd00067">
    <property type="entry name" value="GAL4"/>
    <property type="match status" value="1"/>
</dbReference>
<dbReference type="InterPro" id="IPR036864">
    <property type="entry name" value="Zn2-C6_fun-type_DNA-bd_sf"/>
</dbReference>
<dbReference type="GO" id="GO:0000981">
    <property type="term" value="F:DNA-binding transcription factor activity, RNA polymerase II-specific"/>
    <property type="evidence" value="ECO:0007669"/>
    <property type="project" value="InterPro"/>
</dbReference>
<dbReference type="RefSeq" id="XP_056491623.1">
    <property type="nucleotide sequence ID" value="XM_056628889.1"/>
</dbReference>
<gene>
    <name evidence="6" type="ORF">N7509_004252</name>
</gene>
<dbReference type="InterPro" id="IPR050797">
    <property type="entry name" value="Carb_Metab_Trans_Reg"/>
</dbReference>
<evidence type="ECO:0000256" key="4">
    <source>
        <dbReference type="ARBA" id="ARBA00023242"/>
    </source>
</evidence>
<keyword evidence="2" id="KW-0238">DNA-binding</keyword>
<dbReference type="PANTHER" id="PTHR31668">
    <property type="entry name" value="GLUCOSE TRANSPORT TRANSCRIPTION REGULATOR RGT1-RELATED-RELATED"/>
    <property type="match status" value="1"/>
</dbReference>
<dbReference type="GO" id="GO:0008270">
    <property type="term" value="F:zinc ion binding"/>
    <property type="evidence" value="ECO:0007669"/>
    <property type="project" value="InterPro"/>
</dbReference>
<feature type="domain" description="Zn(2)-C6 fungal-type" evidence="5">
    <location>
        <begin position="9"/>
        <end position="38"/>
    </location>
</feature>
<evidence type="ECO:0000256" key="1">
    <source>
        <dbReference type="ARBA" id="ARBA00023015"/>
    </source>
</evidence>
<dbReference type="PROSITE" id="PS00463">
    <property type="entry name" value="ZN2_CY6_FUNGAL_1"/>
    <property type="match status" value="1"/>
</dbReference>
<evidence type="ECO:0000256" key="2">
    <source>
        <dbReference type="ARBA" id="ARBA00023125"/>
    </source>
</evidence>